<comment type="similarity">
    <text evidence="1">Belongs to the CRISPR-associated protein Cas6/Cse3/CasE family.</text>
</comment>
<accession>A0A1T4S4F9</accession>
<name>A0A1T4S4F9_9ACTN</name>
<keyword evidence="6" id="KW-1185">Reference proteome</keyword>
<protein>
    <submittedName>
        <fullName evidence="5">CRISPR-associated protein, Cas6 family</fullName>
    </submittedName>
</protein>
<dbReference type="InterPro" id="IPR010156">
    <property type="entry name" value="CRISPR-assoc_prot_Cas6"/>
</dbReference>
<evidence type="ECO:0000256" key="3">
    <source>
        <dbReference type="ARBA" id="ARBA00023118"/>
    </source>
</evidence>
<dbReference type="Proteomes" id="UP000190637">
    <property type="component" value="Unassembled WGS sequence"/>
</dbReference>
<evidence type="ECO:0000256" key="1">
    <source>
        <dbReference type="ARBA" id="ARBA00005937"/>
    </source>
</evidence>
<dbReference type="PANTHER" id="PTHR36984:SF1">
    <property type="entry name" value="CRISPR-ASSOCIATED ENDORIBONUCLEASE CAS6 1"/>
    <property type="match status" value="1"/>
</dbReference>
<dbReference type="CDD" id="cd21140">
    <property type="entry name" value="Cas6_I-like"/>
    <property type="match status" value="1"/>
</dbReference>
<dbReference type="NCBIfam" id="TIGR01877">
    <property type="entry name" value="cas_cas6"/>
    <property type="match status" value="1"/>
</dbReference>
<proteinExistence type="inferred from homology"/>
<dbReference type="STRING" id="1122192.SAMN02745673_03176"/>
<evidence type="ECO:0000313" key="6">
    <source>
        <dbReference type="Proteomes" id="UP000190637"/>
    </source>
</evidence>
<dbReference type="Gene3D" id="3.30.70.1900">
    <property type="match status" value="1"/>
</dbReference>
<dbReference type="InterPro" id="IPR049435">
    <property type="entry name" value="Cas_Cas6_C"/>
</dbReference>
<dbReference type="EMBL" id="FUWS01000008">
    <property type="protein sequence ID" value="SKA23104.1"/>
    <property type="molecule type" value="Genomic_DNA"/>
</dbReference>
<organism evidence="5 6">
    <name type="scientific">Marinactinospora thermotolerans DSM 45154</name>
    <dbReference type="NCBI Taxonomy" id="1122192"/>
    <lineage>
        <taxon>Bacteria</taxon>
        <taxon>Bacillati</taxon>
        <taxon>Actinomycetota</taxon>
        <taxon>Actinomycetes</taxon>
        <taxon>Streptosporangiales</taxon>
        <taxon>Nocardiopsidaceae</taxon>
        <taxon>Marinactinospora</taxon>
    </lineage>
</organism>
<evidence type="ECO:0000259" key="4">
    <source>
        <dbReference type="Pfam" id="PF01881"/>
    </source>
</evidence>
<dbReference type="GO" id="GO:0051607">
    <property type="term" value="P:defense response to virus"/>
    <property type="evidence" value="ECO:0007669"/>
    <property type="project" value="UniProtKB-KW"/>
</dbReference>
<keyword evidence="2" id="KW-0694">RNA-binding</keyword>
<sequence length="229" mass="24732">MRFRVDVAALAPQMAWPDVHGAARGVVYSLLEKQDPALATELHDTGWNGTSLRPLGVRPPLFLGAARRKGVYATSDKGMVFLGSPVPRIAGALLAGFGGCAEVRWGGTPLKVRGVRLEAAPDHSSGTAVFETASPVVIKHEDRFLLPDDAGYAERLVHNSRHKADVLGLPSEVEVEVLKAGHRRMFRSAKGFRIGAQVSVRLHADPRLLDALYDWGLGLATNQGFGWVK</sequence>
<evidence type="ECO:0000313" key="5">
    <source>
        <dbReference type="EMBL" id="SKA23104.1"/>
    </source>
</evidence>
<dbReference type="PANTHER" id="PTHR36984">
    <property type="entry name" value="CRISPR-ASSOCIATED ENDORIBONUCLEASE CAS6 1"/>
    <property type="match status" value="1"/>
</dbReference>
<dbReference type="OrthoDB" id="4527536at2"/>
<keyword evidence="3" id="KW-0051">Antiviral defense</keyword>
<reference evidence="5 6" key="1">
    <citation type="submission" date="2017-02" db="EMBL/GenBank/DDBJ databases">
        <authorList>
            <person name="Peterson S.W."/>
        </authorList>
    </citation>
    <scope>NUCLEOTIDE SEQUENCE [LARGE SCALE GENOMIC DNA]</scope>
    <source>
        <strain evidence="5 6">DSM 45154</strain>
    </source>
</reference>
<evidence type="ECO:0000256" key="2">
    <source>
        <dbReference type="ARBA" id="ARBA00022884"/>
    </source>
</evidence>
<dbReference type="AlphaFoldDB" id="A0A1T4S4F9"/>
<dbReference type="GO" id="GO:0003723">
    <property type="term" value="F:RNA binding"/>
    <property type="evidence" value="ECO:0007669"/>
    <property type="project" value="UniProtKB-KW"/>
</dbReference>
<dbReference type="Pfam" id="PF01881">
    <property type="entry name" value="Cas_Cas6_C"/>
    <property type="match status" value="1"/>
</dbReference>
<gene>
    <name evidence="5" type="ORF">SAMN02745673_03176</name>
</gene>
<dbReference type="GO" id="GO:0016788">
    <property type="term" value="F:hydrolase activity, acting on ester bonds"/>
    <property type="evidence" value="ECO:0007669"/>
    <property type="project" value="InterPro"/>
</dbReference>
<feature type="domain" description="CRISPR associated protein Cas6 C-terminal" evidence="4">
    <location>
        <begin position="121"/>
        <end position="229"/>
    </location>
</feature>